<reference evidence="2" key="1">
    <citation type="journal article" date="2011" name="PLoS Genet.">
        <title>Genomic analysis of the necrotrophic fungal pathogens Sclerotinia sclerotiorum and Botrytis cinerea.</title>
        <authorList>
            <person name="Amselem J."/>
            <person name="Cuomo C.A."/>
            <person name="van Kan J.A."/>
            <person name="Viaud M."/>
            <person name="Benito E.P."/>
            <person name="Couloux A."/>
            <person name="Coutinho P.M."/>
            <person name="de Vries R.P."/>
            <person name="Dyer P.S."/>
            <person name="Fillinger S."/>
            <person name="Fournier E."/>
            <person name="Gout L."/>
            <person name="Hahn M."/>
            <person name="Kohn L."/>
            <person name="Lapalu N."/>
            <person name="Plummer K.M."/>
            <person name="Pradier J.M."/>
            <person name="Quevillon E."/>
            <person name="Sharon A."/>
            <person name="Simon A."/>
            <person name="ten Have A."/>
            <person name="Tudzynski B."/>
            <person name="Tudzynski P."/>
            <person name="Wincker P."/>
            <person name="Andrew M."/>
            <person name="Anthouard V."/>
            <person name="Beever R.E."/>
            <person name="Beffa R."/>
            <person name="Benoit I."/>
            <person name="Bouzid O."/>
            <person name="Brault B."/>
            <person name="Chen Z."/>
            <person name="Choquer M."/>
            <person name="Collemare J."/>
            <person name="Cotton P."/>
            <person name="Danchin E.G."/>
            <person name="Da Silva C."/>
            <person name="Gautier A."/>
            <person name="Giraud C."/>
            <person name="Giraud T."/>
            <person name="Gonzalez C."/>
            <person name="Grossetete S."/>
            <person name="Guldener U."/>
            <person name="Henrissat B."/>
            <person name="Howlett B.J."/>
            <person name="Kodira C."/>
            <person name="Kretschmer M."/>
            <person name="Lappartient A."/>
            <person name="Leroch M."/>
            <person name="Levis C."/>
            <person name="Mauceli E."/>
            <person name="Neuveglise C."/>
            <person name="Oeser B."/>
            <person name="Pearson M."/>
            <person name="Poulain J."/>
            <person name="Poussereau N."/>
            <person name="Quesneville H."/>
            <person name="Rascle C."/>
            <person name="Schumacher J."/>
            <person name="Segurens B."/>
            <person name="Sexton A."/>
            <person name="Silva E."/>
            <person name="Sirven C."/>
            <person name="Soanes D.M."/>
            <person name="Talbot N.J."/>
            <person name="Templeton M."/>
            <person name="Yandava C."/>
            <person name="Yarden O."/>
            <person name="Zeng Q."/>
            <person name="Rollins J.A."/>
            <person name="Lebrun M.H."/>
            <person name="Dickman M."/>
        </authorList>
    </citation>
    <scope>NUCLEOTIDE SEQUENCE [LARGE SCALE GENOMIC DNA]</scope>
    <source>
        <strain evidence="2">T4</strain>
    </source>
</reference>
<proteinExistence type="predicted"/>
<dbReference type="AlphaFoldDB" id="G2XTR4"/>
<accession>G2XTR4</accession>
<sequence length="60" mass="6659">MDPSEYHSRGISCDSHDFKTLKCNHLSLANHRIDDAACTVAEEAEKEVLDNTMISLEPIG</sequence>
<dbReference type="EMBL" id="FQ790267">
    <property type="protein sequence ID" value="CCD43884.1"/>
    <property type="molecule type" value="Genomic_DNA"/>
</dbReference>
<evidence type="ECO:0000313" key="2">
    <source>
        <dbReference type="Proteomes" id="UP000008177"/>
    </source>
</evidence>
<evidence type="ECO:0000313" key="1">
    <source>
        <dbReference type="EMBL" id="CCD43884.1"/>
    </source>
</evidence>
<organism evidence="1 2">
    <name type="scientific">Botryotinia fuckeliana (strain T4)</name>
    <name type="common">Noble rot fungus</name>
    <name type="synonym">Botrytis cinerea</name>
    <dbReference type="NCBI Taxonomy" id="999810"/>
    <lineage>
        <taxon>Eukaryota</taxon>
        <taxon>Fungi</taxon>
        <taxon>Dikarya</taxon>
        <taxon>Ascomycota</taxon>
        <taxon>Pezizomycotina</taxon>
        <taxon>Leotiomycetes</taxon>
        <taxon>Helotiales</taxon>
        <taxon>Sclerotiniaceae</taxon>
        <taxon>Botrytis</taxon>
    </lineage>
</organism>
<dbReference type="HOGENOM" id="CLU_2941420_0_0_1"/>
<protein>
    <submittedName>
        <fullName evidence="1">Uncharacterized protein</fullName>
    </submittedName>
</protein>
<gene>
    <name evidence="1" type="ORF">BofuT4_uP060940.1</name>
</gene>
<dbReference type="Proteomes" id="UP000008177">
    <property type="component" value="Unplaced contigs"/>
</dbReference>
<name>G2XTR4_BOTF4</name>
<dbReference type="InParanoid" id="G2XTR4"/>